<evidence type="ECO:0000313" key="1">
    <source>
        <dbReference type="EMBL" id="MFB9444107.1"/>
    </source>
</evidence>
<dbReference type="RefSeq" id="WP_223098325.1">
    <property type="nucleotide sequence ID" value="NZ_CP061913.1"/>
</dbReference>
<reference evidence="1 2" key="1">
    <citation type="submission" date="2024-09" db="EMBL/GenBank/DDBJ databases">
        <authorList>
            <person name="Sun Q."/>
            <person name="Mori K."/>
        </authorList>
    </citation>
    <scope>NUCLEOTIDE SEQUENCE [LARGE SCALE GENOMIC DNA]</scope>
    <source>
        <strain evidence="1 2">JCM 3307</strain>
    </source>
</reference>
<organism evidence="1 2">
    <name type="scientific">Dactylosporangium vinaceum</name>
    <dbReference type="NCBI Taxonomy" id="53362"/>
    <lineage>
        <taxon>Bacteria</taxon>
        <taxon>Bacillati</taxon>
        <taxon>Actinomycetota</taxon>
        <taxon>Actinomycetes</taxon>
        <taxon>Micromonosporales</taxon>
        <taxon>Micromonosporaceae</taxon>
        <taxon>Dactylosporangium</taxon>
    </lineage>
</organism>
<dbReference type="EMBL" id="JBHMCA010000024">
    <property type="protein sequence ID" value="MFB9444107.1"/>
    <property type="molecule type" value="Genomic_DNA"/>
</dbReference>
<name>A0ABV5M5J6_9ACTN</name>
<sequence>MTEPTEFAADETAPRDSQPVIADFHGEPDPNSEQLLQALVATAGFRPAAPGV</sequence>
<comment type="caution">
    <text evidence="1">The sequence shown here is derived from an EMBL/GenBank/DDBJ whole genome shotgun (WGS) entry which is preliminary data.</text>
</comment>
<evidence type="ECO:0000313" key="2">
    <source>
        <dbReference type="Proteomes" id="UP001589608"/>
    </source>
</evidence>
<protein>
    <submittedName>
        <fullName evidence="1">Uncharacterized protein</fullName>
    </submittedName>
</protein>
<proteinExistence type="predicted"/>
<dbReference type="Proteomes" id="UP001589608">
    <property type="component" value="Unassembled WGS sequence"/>
</dbReference>
<keyword evidence="2" id="KW-1185">Reference proteome</keyword>
<gene>
    <name evidence="1" type="ORF">ACFFTR_13575</name>
</gene>
<accession>A0ABV5M5J6</accession>